<dbReference type="Proteomes" id="UP000541444">
    <property type="component" value="Unassembled WGS sequence"/>
</dbReference>
<dbReference type="PANTHER" id="PTHR11089:SF9">
    <property type="entry name" value="NUCLEOLAR GTP-BINDING PROTEIN 2"/>
    <property type="match status" value="1"/>
</dbReference>
<dbReference type="EMBL" id="JACGCM010002568">
    <property type="protein sequence ID" value="KAF6138567.1"/>
    <property type="molecule type" value="Genomic_DNA"/>
</dbReference>
<reference evidence="4 5" key="1">
    <citation type="journal article" date="2020" name="IScience">
        <title>Genome Sequencing of the Endangered Kingdonia uniflora (Circaeasteraceae, Ranunculales) Reveals Potential Mechanisms of Evolutionary Specialization.</title>
        <authorList>
            <person name="Sun Y."/>
            <person name="Deng T."/>
            <person name="Zhang A."/>
            <person name="Moore M.J."/>
            <person name="Landis J.B."/>
            <person name="Lin N."/>
            <person name="Zhang H."/>
            <person name="Zhang X."/>
            <person name="Huang J."/>
            <person name="Zhang X."/>
            <person name="Sun H."/>
            <person name="Wang H."/>
        </authorList>
    </citation>
    <scope>NUCLEOTIDE SEQUENCE [LARGE SCALE GENOMIC DNA]</scope>
    <source>
        <strain evidence="4">TB1705</strain>
        <tissue evidence="4">Leaf</tissue>
    </source>
</reference>
<dbReference type="AlphaFoldDB" id="A0A7J7L7G6"/>
<evidence type="ECO:0000256" key="1">
    <source>
        <dbReference type="ARBA" id="ARBA00022741"/>
    </source>
</evidence>
<evidence type="ECO:0000313" key="5">
    <source>
        <dbReference type="Proteomes" id="UP000541444"/>
    </source>
</evidence>
<keyword evidence="2" id="KW-0342">GTP-binding</keyword>
<dbReference type="PANTHER" id="PTHR11089">
    <property type="entry name" value="GTP-BINDING PROTEIN-RELATED"/>
    <property type="match status" value="1"/>
</dbReference>
<evidence type="ECO:0000313" key="4">
    <source>
        <dbReference type="EMBL" id="KAF6138567.1"/>
    </source>
</evidence>
<keyword evidence="5" id="KW-1185">Reference proteome</keyword>
<comment type="caution">
    <text evidence="4">The sequence shown here is derived from an EMBL/GenBank/DDBJ whole genome shotgun (WGS) entry which is preliminary data.</text>
</comment>
<dbReference type="GO" id="GO:0005525">
    <property type="term" value="F:GTP binding"/>
    <property type="evidence" value="ECO:0007669"/>
    <property type="project" value="UniProtKB-KW"/>
</dbReference>
<evidence type="ECO:0000256" key="2">
    <source>
        <dbReference type="ARBA" id="ARBA00023134"/>
    </source>
</evidence>
<organism evidence="4 5">
    <name type="scientific">Kingdonia uniflora</name>
    <dbReference type="NCBI Taxonomy" id="39325"/>
    <lineage>
        <taxon>Eukaryota</taxon>
        <taxon>Viridiplantae</taxon>
        <taxon>Streptophyta</taxon>
        <taxon>Embryophyta</taxon>
        <taxon>Tracheophyta</taxon>
        <taxon>Spermatophyta</taxon>
        <taxon>Magnoliopsida</taxon>
        <taxon>Ranunculales</taxon>
        <taxon>Circaeasteraceae</taxon>
        <taxon>Kingdonia</taxon>
    </lineage>
</organism>
<dbReference type="GO" id="GO:0005730">
    <property type="term" value="C:nucleolus"/>
    <property type="evidence" value="ECO:0007669"/>
    <property type="project" value="TreeGrafter"/>
</dbReference>
<protein>
    <submittedName>
        <fullName evidence="4">Uncharacterized protein</fullName>
    </submittedName>
</protein>
<evidence type="ECO:0000256" key="3">
    <source>
        <dbReference type="SAM" id="MobiDB-lite"/>
    </source>
</evidence>
<dbReference type="InterPro" id="IPR050755">
    <property type="entry name" value="TRAFAC_YlqF/YawG_RiboMat"/>
</dbReference>
<dbReference type="OrthoDB" id="1740840at2759"/>
<sequence>MKPQDSVQNVVQEVNWEIYHKQKASEAVLYEKEEAEAQRATASTALFAWQQSVDGKLFMKKREAERLALAEAQGVYVRTILDAVGECGRGFIALGEMVAPLDRKLLFVESFSNIYGIPNVSKATLLPWRATDITSLLYISMDLKAILVQVNLHDYKGIMLFFSLRAEFGLWLNGHQIIWWGGCAEIYRGVLKDGQDSEADLKTAAKMVLHDWQRGRIPFYVPPPTSEGETEEAATTSNNPFGGSSVVDNDQESAAIRAIANVILSQQFKNVPVQRYLYSKLERRVGR</sequence>
<name>A0A7J7L7G6_9MAGN</name>
<accession>A0A7J7L7G6</accession>
<keyword evidence="1" id="KW-0547">Nucleotide-binding</keyword>
<feature type="region of interest" description="Disordered" evidence="3">
    <location>
        <begin position="223"/>
        <end position="243"/>
    </location>
</feature>
<gene>
    <name evidence="4" type="ORF">GIB67_032461</name>
</gene>
<proteinExistence type="predicted"/>